<evidence type="ECO:0000313" key="6">
    <source>
        <dbReference type="Proteomes" id="UP000447873"/>
    </source>
</evidence>
<proteinExistence type="predicted"/>
<evidence type="ECO:0000313" key="3">
    <source>
        <dbReference type="EMBL" id="KAE9974343.1"/>
    </source>
</evidence>
<evidence type="ECO:0000313" key="2">
    <source>
        <dbReference type="EMBL" id="KAE9970439.1"/>
    </source>
</evidence>
<protein>
    <submittedName>
        <fullName evidence="2">Uncharacterized protein</fullName>
    </submittedName>
</protein>
<sequence>METSTMATSNAIDTSSESSKEKHPARPKLCINGVEVNLESGLPTPPPRPPLTPPQPTTTNASSEATGKAQEKAPLSTTKNQYHAYDFRSTKRNGLSYKGNDKSFVLNHAPHRIAKTAQNSTALLHPGIYLKAKRARVKKRSAASTKTR</sequence>
<dbReference type="EMBL" id="WNWR01000052">
    <property type="protein sequence ID" value="KAE9992638.1"/>
    <property type="molecule type" value="Genomic_DNA"/>
</dbReference>
<dbReference type="Proteomes" id="UP000447873">
    <property type="component" value="Unassembled WGS sequence"/>
</dbReference>
<feature type="region of interest" description="Disordered" evidence="1">
    <location>
        <begin position="1"/>
        <end position="84"/>
    </location>
</feature>
<dbReference type="Proteomes" id="UP000490939">
    <property type="component" value="Unassembled WGS sequence"/>
</dbReference>
<dbReference type="EMBL" id="WNWS01000221">
    <property type="protein sequence ID" value="KAE9974343.1"/>
    <property type="molecule type" value="Genomic_DNA"/>
</dbReference>
<comment type="caution">
    <text evidence="2">The sequence shown here is derived from an EMBL/GenBank/DDBJ whole genome shotgun (WGS) entry which is preliminary data.</text>
</comment>
<evidence type="ECO:0000256" key="1">
    <source>
        <dbReference type="SAM" id="MobiDB-lite"/>
    </source>
</evidence>
<dbReference type="AlphaFoldDB" id="A0A8H3UHQ8"/>
<accession>A0A8H3UHQ8</accession>
<feature type="compositionally biased region" description="Pro residues" evidence="1">
    <location>
        <begin position="43"/>
        <end position="56"/>
    </location>
</feature>
<dbReference type="Proteomes" id="UP000433883">
    <property type="component" value="Unassembled WGS sequence"/>
</dbReference>
<keyword evidence="7" id="KW-1185">Reference proteome</keyword>
<name>A0A8H3UHQ8_VENIN</name>
<evidence type="ECO:0000313" key="5">
    <source>
        <dbReference type="Proteomes" id="UP000433883"/>
    </source>
</evidence>
<reference evidence="2 5" key="1">
    <citation type="submission" date="2019-11" db="EMBL/GenBank/DDBJ databases">
        <title>Venturia inaequalis Genome Resource.</title>
        <authorList>
            <person name="Lichtner F.J."/>
        </authorList>
    </citation>
    <scope>NUCLEOTIDE SEQUENCE [LARGE SCALE GENOMIC DNA]</scope>
    <source>
        <strain evidence="3 6">120213</strain>
        <strain evidence="2">Bline_iso_100314</strain>
        <strain evidence="4 7">DMI_063113</strain>
    </source>
</reference>
<organism evidence="2 5">
    <name type="scientific">Venturia inaequalis</name>
    <name type="common">Apple scab fungus</name>
    <dbReference type="NCBI Taxonomy" id="5025"/>
    <lineage>
        <taxon>Eukaryota</taxon>
        <taxon>Fungi</taxon>
        <taxon>Dikarya</taxon>
        <taxon>Ascomycota</taxon>
        <taxon>Pezizomycotina</taxon>
        <taxon>Dothideomycetes</taxon>
        <taxon>Pleosporomycetidae</taxon>
        <taxon>Venturiales</taxon>
        <taxon>Venturiaceae</taxon>
        <taxon>Venturia</taxon>
    </lineage>
</organism>
<evidence type="ECO:0000313" key="4">
    <source>
        <dbReference type="EMBL" id="KAE9992638.1"/>
    </source>
</evidence>
<dbReference type="EMBL" id="WNWQ01000327">
    <property type="protein sequence ID" value="KAE9970439.1"/>
    <property type="molecule type" value="Genomic_DNA"/>
</dbReference>
<gene>
    <name evidence="2" type="ORF">BLS_004900</name>
    <name evidence="4" type="ORF">EG327_008381</name>
    <name evidence="3" type="ORF">EG328_003927</name>
</gene>
<evidence type="ECO:0000313" key="7">
    <source>
        <dbReference type="Proteomes" id="UP000490939"/>
    </source>
</evidence>
<feature type="compositionally biased region" description="Polar residues" evidence="1">
    <location>
        <begin position="1"/>
        <end position="17"/>
    </location>
</feature>